<dbReference type="EC" id="2.-.-.-" evidence="5"/>
<dbReference type="InterPro" id="IPR029044">
    <property type="entry name" value="Nucleotide-diphossugar_trans"/>
</dbReference>
<dbReference type="Gene3D" id="3.90.550.10">
    <property type="entry name" value="Spore Coat Polysaccharide Biosynthesis Protein SpsA, Chain A"/>
    <property type="match status" value="1"/>
</dbReference>
<evidence type="ECO:0000259" key="4">
    <source>
        <dbReference type="Pfam" id="PF00535"/>
    </source>
</evidence>
<organism evidence="5">
    <name type="scientific">mine drainage metagenome</name>
    <dbReference type="NCBI Taxonomy" id="410659"/>
    <lineage>
        <taxon>unclassified sequences</taxon>
        <taxon>metagenomes</taxon>
        <taxon>ecological metagenomes</taxon>
    </lineage>
</organism>
<dbReference type="GO" id="GO:0016757">
    <property type="term" value="F:glycosyltransferase activity"/>
    <property type="evidence" value="ECO:0007669"/>
    <property type="project" value="UniProtKB-KW"/>
</dbReference>
<proteinExistence type="inferred from homology"/>
<comment type="caution">
    <text evidence="5">The sequence shown here is derived from an EMBL/GenBank/DDBJ whole genome shotgun (WGS) entry which is preliminary data.</text>
</comment>
<accession>T1BCP9</accession>
<name>T1BCP9_9ZZZZ</name>
<evidence type="ECO:0000256" key="2">
    <source>
        <dbReference type="ARBA" id="ARBA00022676"/>
    </source>
</evidence>
<evidence type="ECO:0000313" key="5">
    <source>
        <dbReference type="EMBL" id="EQD66288.1"/>
    </source>
</evidence>
<dbReference type="Pfam" id="PF00535">
    <property type="entry name" value="Glycos_transf_2"/>
    <property type="match status" value="1"/>
</dbReference>
<reference evidence="5" key="1">
    <citation type="submission" date="2013-08" db="EMBL/GenBank/DDBJ databases">
        <authorList>
            <person name="Mendez C."/>
            <person name="Richter M."/>
            <person name="Ferrer M."/>
            <person name="Sanchez J."/>
        </authorList>
    </citation>
    <scope>NUCLEOTIDE SEQUENCE</scope>
</reference>
<dbReference type="InterPro" id="IPR001173">
    <property type="entry name" value="Glyco_trans_2-like"/>
</dbReference>
<dbReference type="EMBL" id="AUZY01003940">
    <property type="protein sequence ID" value="EQD66288.1"/>
    <property type="molecule type" value="Genomic_DNA"/>
</dbReference>
<evidence type="ECO:0000256" key="1">
    <source>
        <dbReference type="ARBA" id="ARBA00006739"/>
    </source>
</evidence>
<keyword evidence="3 5" id="KW-0808">Transferase</keyword>
<dbReference type="PANTHER" id="PTHR43179:SF12">
    <property type="entry name" value="GALACTOFURANOSYLTRANSFERASE GLFT2"/>
    <property type="match status" value="1"/>
</dbReference>
<dbReference type="SUPFAM" id="SSF53448">
    <property type="entry name" value="Nucleotide-diphospho-sugar transferases"/>
    <property type="match status" value="1"/>
</dbReference>
<gene>
    <name evidence="5" type="ORF">B1B_06192</name>
</gene>
<feature type="domain" description="Glycosyltransferase 2-like" evidence="4">
    <location>
        <begin position="8"/>
        <end position="143"/>
    </location>
</feature>
<keyword evidence="2" id="KW-0328">Glycosyltransferase</keyword>
<comment type="similarity">
    <text evidence="1">Belongs to the glycosyltransferase 2 family.</text>
</comment>
<reference evidence="5" key="2">
    <citation type="journal article" date="2014" name="ISME J.">
        <title>Microbial stratification in low pH oxic and suboxic macroscopic growths along an acid mine drainage.</title>
        <authorList>
            <person name="Mendez-Garcia C."/>
            <person name="Mesa V."/>
            <person name="Sprenger R.R."/>
            <person name="Richter M."/>
            <person name="Diez M.S."/>
            <person name="Solano J."/>
            <person name="Bargiela R."/>
            <person name="Golyshina O.V."/>
            <person name="Manteca A."/>
            <person name="Ramos J.L."/>
            <person name="Gallego J.R."/>
            <person name="Llorente I."/>
            <person name="Martins Dos Santos V.A."/>
            <person name="Jensen O.N."/>
            <person name="Pelaez A.I."/>
            <person name="Sanchez J."/>
            <person name="Ferrer M."/>
        </authorList>
    </citation>
    <scope>NUCLEOTIDE SEQUENCE</scope>
</reference>
<sequence>MKEVPVGVVIVTRSRPERLTNLLRDLRLQRRAPVRIVVVDDTNPPVPWDREFPDLPLMVIRPEHRLFISRAKNVGAAQVGTPYVAFIDDDNRLPPQLLAELATTLDNAPRCGAVMPGVLYHRQPALVWVYATPFRPDRWGFTLVGRNRLRQPQLEGRLLETDALPNLSMVRSSVFQELNGFDESLPLNSSADLCQRLKTMGWQVYANTGVLTAHDVELPETRGYWGEHEVGDPARARLEVMDWFRFHRRWNGERAFFAARASCHALGFLIPVMLAAIWRPDGRAPAILAALARGYLDGLRGPPARALTG</sequence>
<dbReference type="PANTHER" id="PTHR43179">
    <property type="entry name" value="RHAMNOSYLTRANSFERASE WBBL"/>
    <property type="match status" value="1"/>
</dbReference>
<evidence type="ECO:0000256" key="3">
    <source>
        <dbReference type="ARBA" id="ARBA00022679"/>
    </source>
</evidence>
<protein>
    <submittedName>
        <fullName evidence="5">Glycosyl transferase, family 2</fullName>
        <ecNumber evidence="5">2.-.-.-</ecNumber>
    </submittedName>
</protein>
<dbReference type="AlphaFoldDB" id="T1BCP9"/>